<accession>A0A9X1NU69</accession>
<evidence type="ECO:0000256" key="3">
    <source>
        <dbReference type="ARBA" id="ARBA00022603"/>
    </source>
</evidence>
<evidence type="ECO:0000313" key="9">
    <source>
        <dbReference type="Proteomes" id="UP001139089"/>
    </source>
</evidence>
<evidence type="ECO:0000256" key="6">
    <source>
        <dbReference type="SAM" id="MobiDB-lite"/>
    </source>
</evidence>
<dbReference type="InterPro" id="IPR012818">
    <property type="entry name" value="CbiE"/>
</dbReference>
<dbReference type="InterPro" id="IPR035996">
    <property type="entry name" value="4pyrrol_Methylase_sf"/>
</dbReference>
<dbReference type="PIRSF" id="PIRSF036428">
    <property type="entry name" value="CobL"/>
    <property type="match status" value="1"/>
</dbReference>
<comment type="caution">
    <text evidence="8">The sequence shown here is derived from an EMBL/GenBank/DDBJ whole genome shotgun (WGS) entry which is preliminary data.</text>
</comment>
<dbReference type="Gene3D" id="3.40.50.150">
    <property type="entry name" value="Vaccinia Virus protein VP39"/>
    <property type="match status" value="1"/>
</dbReference>
<name>A0A9X1NU69_9HYPH</name>
<dbReference type="GO" id="GO:0032259">
    <property type="term" value="P:methylation"/>
    <property type="evidence" value="ECO:0007669"/>
    <property type="project" value="UniProtKB-KW"/>
</dbReference>
<dbReference type="InterPro" id="IPR014008">
    <property type="entry name" value="Cbl_synth_MTase_CbiT"/>
</dbReference>
<proteinExistence type="predicted"/>
<dbReference type="InterPro" id="IPR014777">
    <property type="entry name" value="4pyrrole_Mease_sub1"/>
</dbReference>
<dbReference type="InterPro" id="IPR000878">
    <property type="entry name" value="4pyrrol_Mease"/>
</dbReference>
<dbReference type="AlphaFoldDB" id="A0A9X1NU69"/>
<dbReference type="EMBL" id="JAJOZR010000014">
    <property type="protein sequence ID" value="MCD7111270.1"/>
    <property type="molecule type" value="Genomic_DNA"/>
</dbReference>
<dbReference type="SUPFAM" id="SSF53335">
    <property type="entry name" value="S-adenosyl-L-methionine-dependent methyltransferases"/>
    <property type="match status" value="1"/>
</dbReference>
<dbReference type="InterPro" id="IPR050714">
    <property type="entry name" value="Cobalamin_biosynth_MTase"/>
</dbReference>
<feature type="region of interest" description="Disordered" evidence="6">
    <location>
        <begin position="410"/>
        <end position="437"/>
    </location>
</feature>
<dbReference type="Proteomes" id="UP001139089">
    <property type="component" value="Unassembled WGS sequence"/>
</dbReference>
<keyword evidence="2" id="KW-0169">Cobalamin biosynthesis</keyword>
<dbReference type="InterPro" id="IPR029063">
    <property type="entry name" value="SAM-dependent_MTases_sf"/>
</dbReference>
<feature type="domain" description="Tetrapyrrole methylase" evidence="7">
    <location>
        <begin position="15"/>
        <end position="195"/>
    </location>
</feature>
<evidence type="ECO:0000256" key="2">
    <source>
        <dbReference type="ARBA" id="ARBA00022573"/>
    </source>
</evidence>
<comment type="pathway">
    <text evidence="1">Cofactor biosynthesis; adenosylcobalamin biosynthesis.</text>
</comment>
<dbReference type="NCBIfam" id="TIGR02469">
    <property type="entry name" value="CbiT"/>
    <property type="match status" value="1"/>
</dbReference>
<protein>
    <submittedName>
        <fullName evidence="8">Precorrin-6y C5,15-methyltransferase (Decarboxylating) subunit CbiE</fullName>
    </submittedName>
</protein>
<dbReference type="Gene3D" id="3.40.1010.10">
    <property type="entry name" value="Cobalt-precorrin-4 Transmethylase, Domain 1"/>
    <property type="match status" value="1"/>
</dbReference>
<dbReference type="Pfam" id="PF00590">
    <property type="entry name" value="TP_methylase"/>
    <property type="match status" value="1"/>
</dbReference>
<sequence>MCDGENASLTTQPWLTIVGLGEDGLAGLGEEAKQAIAGARLVFGGTRHLALAAPLITGESCPWSSPFETAIDVVVAMAGMPVVVLASGDPFFFGVGVTLSRRIDPAQMRVLPAPSAFSLAAARLGWALQDTVCLSLHGRPLDLIRPHLHAGTRILALTSDGDGPAAVAELLRNTGFGASALTVLEAMGGPQERVSLHTADGFDLVDCHSLNVCAIAVVAGRQARVLALSPGLADDLFEHDGQITKREVRALTLSALSPRRGEWLWDIGAGAGSIAIEWMLADPSLRAVAIEAQPERAERIGRNARAFGVPDLRVVAGSVPQALAGLSEAPRPDAIFVGGGGSEPGVMDAALAALRPGGRLVANAVTTEMEAVLLAAHAAHGGSLTRIDVARASPVGTMTGWRPAMPVTQWSWTRPLPDDTGDDAQERPQENTQGEPV</sequence>
<reference evidence="8" key="1">
    <citation type="submission" date="2021-12" db="EMBL/GenBank/DDBJ databases">
        <authorList>
            <person name="Li Y."/>
        </authorList>
    </citation>
    <scope>NUCLEOTIDE SEQUENCE</scope>
    <source>
        <strain evidence="8">DKSPLA3</strain>
    </source>
</reference>
<keyword evidence="5" id="KW-0949">S-adenosyl-L-methionine</keyword>
<dbReference type="InterPro" id="IPR006365">
    <property type="entry name" value="Cbl_synth_CobL"/>
</dbReference>
<organism evidence="8 9">
    <name type="scientific">Rhizobium quercicola</name>
    <dbReference type="NCBI Taxonomy" id="2901226"/>
    <lineage>
        <taxon>Bacteria</taxon>
        <taxon>Pseudomonadati</taxon>
        <taxon>Pseudomonadota</taxon>
        <taxon>Alphaproteobacteria</taxon>
        <taxon>Hyphomicrobiales</taxon>
        <taxon>Rhizobiaceae</taxon>
        <taxon>Rhizobium/Agrobacterium group</taxon>
        <taxon>Rhizobium</taxon>
    </lineage>
</organism>
<evidence type="ECO:0000313" key="8">
    <source>
        <dbReference type="EMBL" id="MCD7111270.1"/>
    </source>
</evidence>
<evidence type="ECO:0000256" key="4">
    <source>
        <dbReference type="ARBA" id="ARBA00022679"/>
    </source>
</evidence>
<dbReference type="CDD" id="cd11644">
    <property type="entry name" value="Precorrin-6Y-MT"/>
    <property type="match status" value="1"/>
</dbReference>
<dbReference type="CDD" id="cd02440">
    <property type="entry name" value="AdoMet_MTases"/>
    <property type="match status" value="1"/>
</dbReference>
<dbReference type="SUPFAM" id="SSF53790">
    <property type="entry name" value="Tetrapyrrole methylase"/>
    <property type="match status" value="1"/>
</dbReference>
<dbReference type="GO" id="GO:0008276">
    <property type="term" value="F:protein methyltransferase activity"/>
    <property type="evidence" value="ECO:0007669"/>
    <property type="project" value="InterPro"/>
</dbReference>
<dbReference type="PANTHER" id="PTHR43182">
    <property type="entry name" value="COBALT-PRECORRIN-6B C(15)-METHYLTRANSFERASE (DECARBOXYLATING)"/>
    <property type="match status" value="1"/>
</dbReference>
<keyword evidence="3" id="KW-0489">Methyltransferase</keyword>
<dbReference type="RefSeq" id="WP_231816352.1">
    <property type="nucleotide sequence ID" value="NZ_JAJOZR010000014.1"/>
</dbReference>
<evidence type="ECO:0000256" key="5">
    <source>
        <dbReference type="ARBA" id="ARBA00022691"/>
    </source>
</evidence>
<evidence type="ECO:0000256" key="1">
    <source>
        <dbReference type="ARBA" id="ARBA00004953"/>
    </source>
</evidence>
<evidence type="ECO:0000259" key="7">
    <source>
        <dbReference type="Pfam" id="PF00590"/>
    </source>
</evidence>
<dbReference type="PANTHER" id="PTHR43182:SF1">
    <property type="entry name" value="COBALT-PRECORRIN-7 C(5)-METHYLTRANSFERASE"/>
    <property type="match status" value="1"/>
</dbReference>
<keyword evidence="9" id="KW-1185">Reference proteome</keyword>
<keyword evidence="4" id="KW-0808">Transferase</keyword>
<dbReference type="GO" id="GO:0009236">
    <property type="term" value="P:cobalamin biosynthetic process"/>
    <property type="evidence" value="ECO:0007669"/>
    <property type="project" value="UniProtKB-KW"/>
</dbReference>
<dbReference type="NCBIfam" id="TIGR02467">
    <property type="entry name" value="CbiE"/>
    <property type="match status" value="1"/>
</dbReference>
<gene>
    <name evidence="8" type="primary">cbiE</name>
    <name evidence="8" type="ORF">LRX75_19715</name>
</gene>